<keyword evidence="11" id="KW-1185">Reference proteome</keyword>
<organism evidence="10 11">
    <name type="scientific">Sporomusa ovata</name>
    <dbReference type="NCBI Taxonomy" id="2378"/>
    <lineage>
        <taxon>Bacteria</taxon>
        <taxon>Bacillati</taxon>
        <taxon>Bacillota</taxon>
        <taxon>Negativicutes</taxon>
        <taxon>Selenomonadales</taxon>
        <taxon>Sporomusaceae</taxon>
        <taxon>Sporomusa</taxon>
    </lineage>
</organism>
<keyword evidence="10" id="KW-0282">Flagellum</keyword>
<feature type="domain" description="Flagellar hook protein FlgE D2" evidence="9">
    <location>
        <begin position="415"/>
        <end position="527"/>
    </location>
</feature>
<sequence>MMRSIFSGVSGLKAHQIAMDSIGNNIANVNTTGYKASRVNFQDILSQTMQGAGAAQGNRGGTNPLQVGLGVGVASIDTIFTDGIYQSTGKMTDLAVTGKNLFILSDGTQEYYTRAGNFDFDGSGNYGVTGTGLKVMGWMADASGEINATGSLTAIQIPEGTSMPPQVSTKIDIENNLSADGYGIAAGIATADTKMNFEGTLNADTAVGEVVSFQVQTYLASGAKVPVTVNFKKTGEPGTNTWSVTTGDSTTGGQSFTVGTTPSPITLSIDNGKGGTMPVTVDTTGIIAGATDALKGETDLSTATDDSGIKLSGVLPADAQEGAVVETTIQVIDGGQRVPYTITLTKTNNTTENEWKVTKATYTDASGTVNDVTGTITVTPATATPTYIVGGVNTSTIKVDGLSLDMSGITSKTADTANAALKVYDSLGAAHKVEYTYTKTGVPGEWIVSATVDGKKADVTNDKIAFNSKGVLISPASANGGPQITVPGIAGATNFPVTMNLFKEDGTPALTQHSGKSTIFATKTDGYAAGTLKNVVANTSGELIGTFSNERTMTLAKVALATFSNPGGLEKSGQNYYVKSANSGERRVISDGAFKPGSLEGSNVDLAEQFSNMIITQRGFQANSKDVTTSDEMLEIIANLKR</sequence>
<dbReference type="Pfam" id="PF07559">
    <property type="entry name" value="FlgE_D2"/>
    <property type="match status" value="1"/>
</dbReference>
<dbReference type="SUPFAM" id="SSF117143">
    <property type="entry name" value="Flagellar hook protein flgE"/>
    <property type="match status" value="2"/>
</dbReference>
<dbReference type="InterPro" id="IPR010930">
    <property type="entry name" value="Flg_bb/hook_C_dom"/>
</dbReference>
<dbReference type="RefSeq" id="WP_021167585.1">
    <property type="nucleotide sequence ID" value="NZ_CTRP01000004.1"/>
</dbReference>
<dbReference type="AlphaFoldDB" id="A0A0U1KWI3"/>
<dbReference type="Pfam" id="PF06429">
    <property type="entry name" value="Flg_bbr_C"/>
    <property type="match status" value="1"/>
</dbReference>
<evidence type="ECO:0000259" key="8">
    <source>
        <dbReference type="Pfam" id="PF06429"/>
    </source>
</evidence>
<comment type="subcellular location">
    <subcellularLocation>
        <location evidence="1 5">Bacterial flagellum basal body</location>
    </subcellularLocation>
</comment>
<gene>
    <name evidence="10" type="ORF">SpAn4DRAFT_3994</name>
</gene>
<feature type="domain" description="Flagellar basal body rod protein N-terminal" evidence="7">
    <location>
        <begin position="8"/>
        <end position="35"/>
    </location>
</feature>
<evidence type="ECO:0000256" key="6">
    <source>
        <dbReference type="SAM" id="MobiDB-lite"/>
    </source>
</evidence>
<evidence type="ECO:0000313" key="11">
    <source>
        <dbReference type="Proteomes" id="UP000049855"/>
    </source>
</evidence>
<dbReference type="GO" id="GO:0005829">
    <property type="term" value="C:cytosol"/>
    <property type="evidence" value="ECO:0007669"/>
    <property type="project" value="TreeGrafter"/>
</dbReference>
<keyword evidence="10" id="KW-0966">Cell projection</keyword>
<evidence type="ECO:0000259" key="7">
    <source>
        <dbReference type="Pfam" id="PF00460"/>
    </source>
</evidence>
<dbReference type="GO" id="GO:0009424">
    <property type="term" value="C:bacterial-type flagellum hook"/>
    <property type="evidence" value="ECO:0007669"/>
    <property type="project" value="TreeGrafter"/>
</dbReference>
<feature type="domain" description="Flagellar basal-body/hook protein C-terminal" evidence="8">
    <location>
        <begin position="596"/>
        <end position="640"/>
    </location>
</feature>
<dbReference type="NCBIfam" id="TIGR03506">
    <property type="entry name" value="FlgEFG_subfam"/>
    <property type="match status" value="2"/>
</dbReference>
<dbReference type="GO" id="GO:0009425">
    <property type="term" value="C:bacterial-type flagellum basal body"/>
    <property type="evidence" value="ECO:0007669"/>
    <property type="project" value="UniProtKB-SubCell"/>
</dbReference>
<evidence type="ECO:0000256" key="3">
    <source>
        <dbReference type="ARBA" id="ARBA00019015"/>
    </source>
</evidence>
<name>A0A0U1KWI3_9FIRM</name>
<dbReference type="InterPro" id="IPR037925">
    <property type="entry name" value="FlgE/F/G-like"/>
</dbReference>
<reference evidence="11" key="1">
    <citation type="submission" date="2015-03" db="EMBL/GenBank/DDBJ databases">
        <authorList>
            <person name="Nijsse Bart"/>
        </authorList>
    </citation>
    <scope>NUCLEOTIDE SEQUENCE [LARGE SCALE GENOMIC DNA]</scope>
</reference>
<dbReference type="InterPro" id="IPR037058">
    <property type="entry name" value="Falgellar_hook_FlgE_sf"/>
</dbReference>
<comment type="function">
    <text evidence="5">A flexible structure which links the flagellar filament to the drive apparatus in the basal body.</text>
</comment>
<evidence type="ECO:0000256" key="1">
    <source>
        <dbReference type="ARBA" id="ARBA00004117"/>
    </source>
</evidence>
<dbReference type="PANTHER" id="PTHR30435">
    <property type="entry name" value="FLAGELLAR PROTEIN"/>
    <property type="match status" value="1"/>
</dbReference>
<dbReference type="Pfam" id="PF00460">
    <property type="entry name" value="Flg_bb_rod"/>
    <property type="match status" value="1"/>
</dbReference>
<evidence type="ECO:0000259" key="9">
    <source>
        <dbReference type="Pfam" id="PF07559"/>
    </source>
</evidence>
<dbReference type="Proteomes" id="UP000049855">
    <property type="component" value="Unassembled WGS sequence"/>
</dbReference>
<dbReference type="InterPro" id="IPR011491">
    <property type="entry name" value="FlgE_D2"/>
</dbReference>
<feature type="region of interest" description="Disordered" evidence="6">
    <location>
        <begin position="240"/>
        <end position="260"/>
    </location>
</feature>
<keyword evidence="4 5" id="KW-0975">Bacterial flagellum</keyword>
<evidence type="ECO:0000256" key="4">
    <source>
        <dbReference type="ARBA" id="ARBA00023143"/>
    </source>
</evidence>
<proteinExistence type="inferred from homology"/>
<comment type="similarity">
    <text evidence="2 5">Belongs to the flagella basal body rod proteins family.</text>
</comment>
<dbReference type="InterPro" id="IPR001444">
    <property type="entry name" value="Flag_bb_rod_N"/>
</dbReference>
<protein>
    <recommendedName>
        <fullName evidence="3 5">Flagellar hook protein FlgE</fullName>
    </recommendedName>
</protein>
<dbReference type="InterPro" id="IPR019776">
    <property type="entry name" value="Flagellar_basal_body_rod_CS"/>
</dbReference>
<dbReference type="PANTHER" id="PTHR30435:SF1">
    <property type="entry name" value="FLAGELLAR HOOK PROTEIN FLGE"/>
    <property type="match status" value="1"/>
</dbReference>
<dbReference type="InterPro" id="IPR020013">
    <property type="entry name" value="Flagellar_FlgE/F/G"/>
</dbReference>
<accession>A0A0U1KWI3</accession>
<evidence type="ECO:0000256" key="2">
    <source>
        <dbReference type="ARBA" id="ARBA00009677"/>
    </source>
</evidence>
<keyword evidence="10" id="KW-0969">Cilium</keyword>
<dbReference type="GO" id="GO:0071978">
    <property type="term" value="P:bacterial-type flagellum-dependent swarming motility"/>
    <property type="evidence" value="ECO:0007669"/>
    <property type="project" value="TreeGrafter"/>
</dbReference>
<dbReference type="Gene3D" id="2.60.98.20">
    <property type="entry name" value="Flagellar hook protein FlgE"/>
    <property type="match status" value="1"/>
</dbReference>
<evidence type="ECO:0000256" key="5">
    <source>
        <dbReference type="RuleBase" id="RU362116"/>
    </source>
</evidence>
<dbReference type="EMBL" id="CTRP01000004">
    <property type="protein sequence ID" value="CQR71489.1"/>
    <property type="molecule type" value="Genomic_DNA"/>
</dbReference>
<dbReference type="PROSITE" id="PS00588">
    <property type="entry name" value="FLAGELLA_BB_ROD"/>
    <property type="match status" value="1"/>
</dbReference>
<evidence type="ECO:0000313" key="10">
    <source>
        <dbReference type="EMBL" id="CQR71489.1"/>
    </source>
</evidence>